<organism evidence="3">
    <name type="scientific">Oikopleura dioica</name>
    <name type="common">Tunicate</name>
    <dbReference type="NCBI Taxonomy" id="34765"/>
    <lineage>
        <taxon>Eukaryota</taxon>
        <taxon>Metazoa</taxon>
        <taxon>Chordata</taxon>
        <taxon>Tunicata</taxon>
        <taxon>Appendicularia</taxon>
        <taxon>Copelata</taxon>
        <taxon>Oikopleuridae</taxon>
        <taxon>Oikopleura</taxon>
    </lineage>
</organism>
<evidence type="ECO:0000256" key="1">
    <source>
        <dbReference type="ARBA" id="ARBA00022614"/>
    </source>
</evidence>
<keyword evidence="2" id="KW-0677">Repeat</keyword>
<protein>
    <recommendedName>
        <fullName evidence="5">LRRNT domain-containing protein</fullName>
    </recommendedName>
</protein>
<dbReference type="SMART" id="SM00364">
    <property type="entry name" value="LRR_BAC"/>
    <property type="match status" value="3"/>
</dbReference>
<accession>E4WTN9</accession>
<evidence type="ECO:0000313" key="3">
    <source>
        <dbReference type="EMBL" id="CBY06972.1"/>
    </source>
</evidence>
<dbReference type="InterPro" id="IPR003591">
    <property type="entry name" value="Leu-rich_rpt_typical-subtyp"/>
</dbReference>
<dbReference type="Gene3D" id="3.80.10.10">
    <property type="entry name" value="Ribonuclease Inhibitor"/>
    <property type="match status" value="2"/>
</dbReference>
<dbReference type="PROSITE" id="PS51450">
    <property type="entry name" value="LRR"/>
    <property type="match status" value="3"/>
</dbReference>
<dbReference type="InterPro" id="IPR001611">
    <property type="entry name" value="Leu-rich_rpt"/>
</dbReference>
<dbReference type="EMBL" id="FN653016">
    <property type="protein sequence ID" value="CBY06972.1"/>
    <property type="molecule type" value="Genomic_DNA"/>
</dbReference>
<evidence type="ECO:0000256" key="2">
    <source>
        <dbReference type="ARBA" id="ARBA00022737"/>
    </source>
</evidence>
<dbReference type="OrthoDB" id="6363818at2759"/>
<keyword evidence="1" id="KW-0433">Leucine-rich repeat</keyword>
<dbReference type="PANTHER" id="PTHR24366">
    <property type="entry name" value="IG(IMMUNOGLOBULIN) AND LRR(LEUCINE RICH REPEAT) DOMAINS"/>
    <property type="match status" value="1"/>
</dbReference>
<gene>
    <name evidence="3" type="ORF">GSOID_T00006049001</name>
</gene>
<evidence type="ECO:0008006" key="5">
    <source>
        <dbReference type="Google" id="ProtNLM"/>
    </source>
</evidence>
<dbReference type="Pfam" id="PF00560">
    <property type="entry name" value="LRR_1"/>
    <property type="match status" value="2"/>
</dbReference>
<evidence type="ECO:0000313" key="4">
    <source>
        <dbReference type="Proteomes" id="UP000001307"/>
    </source>
</evidence>
<dbReference type="Proteomes" id="UP000001307">
    <property type="component" value="Unassembled WGS sequence"/>
</dbReference>
<dbReference type="SMART" id="SM00369">
    <property type="entry name" value="LRR_TYP"/>
    <property type="match status" value="6"/>
</dbReference>
<reference evidence="3" key="1">
    <citation type="journal article" date="2010" name="Science">
        <title>Plasticity of animal genome architecture unmasked by rapid evolution of a pelagic tunicate.</title>
        <authorList>
            <person name="Denoeud F."/>
            <person name="Henriet S."/>
            <person name="Mungpakdee S."/>
            <person name="Aury J.M."/>
            <person name="Da Silva C."/>
            <person name="Brinkmann H."/>
            <person name="Mikhaleva J."/>
            <person name="Olsen L.C."/>
            <person name="Jubin C."/>
            <person name="Canestro C."/>
            <person name="Bouquet J.M."/>
            <person name="Danks G."/>
            <person name="Poulain J."/>
            <person name="Campsteijn C."/>
            <person name="Adamski M."/>
            <person name="Cross I."/>
            <person name="Yadetie F."/>
            <person name="Muffato M."/>
            <person name="Louis A."/>
            <person name="Butcher S."/>
            <person name="Tsagkogeorga G."/>
            <person name="Konrad A."/>
            <person name="Singh S."/>
            <person name="Jensen M.F."/>
            <person name="Cong E.H."/>
            <person name="Eikeseth-Otteraa H."/>
            <person name="Noel B."/>
            <person name="Anthouard V."/>
            <person name="Porcel B.M."/>
            <person name="Kachouri-Lafond R."/>
            <person name="Nishino A."/>
            <person name="Ugolini M."/>
            <person name="Chourrout P."/>
            <person name="Nishida H."/>
            <person name="Aasland R."/>
            <person name="Huzurbazar S."/>
            <person name="Westhof E."/>
            <person name="Delsuc F."/>
            <person name="Lehrach H."/>
            <person name="Reinhardt R."/>
            <person name="Weissenbach J."/>
            <person name="Roy S.W."/>
            <person name="Artiguenave F."/>
            <person name="Postlethwait J.H."/>
            <person name="Manak J.R."/>
            <person name="Thompson E.M."/>
            <person name="Jaillon O."/>
            <person name="Du Pasquier L."/>
            <person name="Boudinot P."/>
            <person name="Liberles D.A."/>
            <person name="Volff J.N."/>
            <person name="Philippe H."/>
            <person name="Lenhard B."/>
            <person name="Roest Crollius H."/>
            <person name="Wincker P."/>
            <person name="Chourrout D."/>
        </authorList>
    </citation>
    <scope>NUCLEOTIDE SEQUENCE [LARGE SCALE GENOMIC DNA]</scope>
</reference>
<dbReference type="InParanoid" id="E4WTN9"/>
<name>E4WTN9_OIKDI</name>
<dbReference type="AlphaFoldDB" id="E4WTN9"/>
<proteinExistence type="predicted"/>
<keyword evidence="4" id="KW-1185">Reference proteome</keyword>
<dbReference type="SUPFAM" id="SSF52058">
    <property type="entry name" value="L domain-like"/>
    <property type="match status" value="1"/>
</dbReference>
<sequence length="285" mass="32474">MNLELHTLDLSSNLLGETIIEDFLFEKLDKLEILKLESNSIVSLPEKIFNANKNLVKLFLNNNSIASLDKNIFLNLWKLENLYLAMNDISEINKHTFDSLKSLRMLSLSKNKLTSLHEEILQNLNQLTHLYLQDNLLTRLPRGLLRNADNLQYLHLDGNKISSLPAEIFTSCTLVSLGASNNQLTKIENSFEHCSKLMTIDLSNNQMLSVSGDSFKMARSLQFVNLKNTNEQKCKNCSEPDQSCCLLCSAEYQNKETGCPNQLFGRSSRSHLSFHDNLIDFLDNK</sequence>
<dbReference type="Pfam" id="PF13855">
    <property type="entry name" value="LRR_8"/>
    <property type="match status" value="2"/>
</dbReference>
<dbReference type="InterPro" id="IPR032675">
    <property type="entry name" value="LRR_dom_sf"/>
</dbReference>